<dbReference type="AlphaFoldDB" id="A0A940WJ22"/>
<proteinExistence type="predicted"/>
<dbReference type="InterPro" id="IPR015422">
    <property type="entry name" value="PyrdxlP-dep_Trfase_small"/>
</dbReference>
<dbReference type="InterPro" id="IPR000192">
    <property type="entry name" value="Aminotrans_V_dom"/>
</dbReference>
<dbReference type="PANTHER" id="PTHR42735">
    <property type="match status" value="1"/>
</dbReference>
<dbReference type="InterPro" id="IPR015424">
    <property type="entry name" value="PyrdxlP-dep_Trfase"/>
</dbReference>
<organism evidence="6 7">
    <name type="scientific">Microbispora oryzae</name>
    <dbReference type="NCBI Taxonomy" id="2806554"/>
    <lineage>
        <taxon>Bacteria</taxon>
        <taxon>Bacillati</taxon>
        <taxon>Actinomycetota</taxon>
        <taxon>Actinomycetes</taxon>
        <taxon>Streptosporangiales</taxon>
        <taxon>Streptosporangiaceae</taxon>
        <taxon>Microbispora</taxon>
    </lineage>
</organism>
<evidence type="ECO:0000313" key="6">
    <source>
        <dbReference type="EMBL" id="MBP2703728.1"/>
    </source>
</evidence>
<comment type="caution">
    <text evidence="6">The sequence shown here is derived from an EMBL/GenBank/DDBJ whole genome shotgun (WGS) entry which is preliminary data.</text>
</comment>
<dbReference type="GO" id="GO:0016831">
    <property type="term" value="F:carboxy-lyase activity"/>
    <property type="evidence" value="ECO:0007669"/>
    <property type="project" value="UniProtKB-ARBA"/>
</dbReference>
<protein>
    <submittedName>
        <fullName evidence="6">Aspartate aminotransferase family protein</fullName>
    </submittedName>
</protein>
<accession>A0A940WJ22</accession>
<evidence type="ECO:0000256" key="4">
    <source>
        <dbReference type="SAM" id="MobiDB-lite"/>
    </source>
</evidence>
<keyword evidence="7" id="KW-1185">Reference proteome</keyword>
<evidence type="ECO:0000256" key="1">
    <source>
        <dbReference type="ARBA" id="ARBA00001933"/>
    </source>
</evidence>
<keyword evidence="3" id="KW-0456">Lyase</keyword>
<evidence type="ECO:0000256" key="2">
    <source>
        <dbReference type="ARBA" id="ARBA00022898"/>
    </source>
</evidence>
<dbReference type="Gene3D" id="3.40.640.10">
    <property type="entry name" value="Type I PLP-dependent aspartate aminotransferase-like (Major domain)"/>
    <property type="match status" value="1"/>
</dbReference>
<dbReference type="Proteomes" id="UP000674234">
    <property type="component" value="Unassembled WGS sequence"/>
</dbReference>
<comment type="cofactor">
    <cofactor evidence="1">
        <name>pyridoxal 5'-phosphate</name>
        <dbReference type="ChEBI" id="CHEBI:597326"/>
    </cofactor>
</comment>
<dbReference type="InterPro" id="IPR015421">
    <property type="entry name" value="PyrdxlP-dep_Trfase_major"/>
</dbReference>
<name>A0A940WJ22_9ACTN</name>
<dbReference type="Pfam" id="PF00266">
    <property type="entry name" value="Aminotran_5"/>
    <property type="match status" value="1"/>
</dbReference>
<gene>
    <name evidence="6" type="ORF">JOL79_07920</name>
</gene>
<sequence length="510" mass="52606">MIFSPSSIVARPAPPAPHVAPSPHPSQKETPLLPDHGRTADDLLAELTALKAADLPVRGGRVTAYVYDTGRPGVHEAAHRAYAEMLEVNMLDPTAFPSMVALEKRVIGAAAELLGRPDAAGIFTSGGTESIMLAVKAARDARPGATRVVLPVTAHPAFHKAAHYLGMEIVPVPVDPDTFQASVPAVEAAVDDRTALVVVSAPSYPQGVVDPVERIAAVAASRGALCHVDACVGGWLLPWLREAGAEVPPFDLSVPGVTSLSCDLHKYGYAPKGASVLLFADPALRRHAYFASGAWPGYTVINATVQSSRSAGPLAGAWATMQSLGREGYRELGRATLEATRRLVLGVGAIPGLRVLGRPEAALVAIAGSAGVDVFVLADEARRRGWFLQPQLSYAGIPANLHITVTGVTLAGVDAMLQVIAESAEAARANGPAKVPDGLPELIASLDLDALDDATFAELASSVGIDLAGAAQGGGETGGGGMAAVNAVLDALPAPTREAILVRFLSVLYG</sequence>
<feature type="region of interest" description="Disordered" evidence="4">
    <location>
        <begin position="12"/>
        <end position="37"/>
    </location>
</feature>
<dbReference type="InterPro" id="IPR050477">
    <property type="entry name" value="GrpII_AminoAcid_Decarb"/>
</dbReference>
<feature type="compositionally biased region" description="Pro residues" evidence="4">
    <location>
        <begin position="12"/>
        <end position="24"/>
    </location>
</feature>
<feature type="domain" description="Aminotransferase class V" evidence="5">
    <location>
        <begin position="111"/>
        <end position="283"/>
    </location>
</feature>
<dbReference type="PANTHER" id="PTHR42735:SF6">
    <property type="entry name" value="SPHINGOSINE-1-PHOSPHATE LYASE 1"/>
    <property type="match status" value="1"/>
</dbReference>
<keyword evidence="6" id="KW-0032">Aminotransferase</keyword>
<evidence type="ECO:0000256" key="3">
    <source>
        <dbReference type="ARBA" id="ARBA00023239"/>
    </source>
</evidence>
<dbReference type="SUPFAM" id="SSF53383">
    <property type="entry name" value="PLP-dependent transferases"/>
    <property type="match status" value="1"/>
</dbReference>
<dbReference type="GO" id="GO:0008483">
    <property type="term" value="F:transaminase activity"/>
    <property type="evidence" value="ECO:0007669"/>
    <property type="project" value="UniProtKB-KW"/>
</dbReference>
<evidence type="ECO:0000259" key="5">
    <source>
        <dbReference type="Pfam" id="PF00266"/>
    </source>
</evidence>
<keyword evidence="6" id="KW-0808">Transferase</keyword>
<evidence type="ECO:0000313" key="7">
    <source>
        <dbReference type="Proteomes" id="UP000674234"/>
    </source>
</evidence>
<dbReference type="EMBL" id="JAFCNB010000003">
    <property type="protein sequence ID" value="MBP2703728.1"/>
    <property type="molecule type" value="Genomic_DNA"/>
</dbReference>
<keyword evidence="2" id="KW-0663">Pyridoxal phosphate</keyword>
<dbReference type="Gene3D" id="3.90.1150.10">
    <property type="entry name" value="Aspartate Aminotransferase, domain 1"/>
    <property type="match status" value="1"/>
</dbReference>
<reference evidence="6" key="1">
    <citation type="submission" date="2021-02" db="EMBL/GenBank/DDBJ databases">
        <title>Draft genome sequence of Microbispora sp. RL4-1S isolated from rice leaves in Thailand.</title>
        <authorList>
            <person name="Muangham S."/>
            <person name="Duangmal K."/>
        </authorList>
    </citation>
    <scope>NUCLEOTIDE SEQUENCE</scope>
    <source>
        <strain evidence="6">RL4-1S</strain>
    </source>
</reference>